<reference evidence="1" key="2">
    <citation type="submission" date="2025-09" db="UniProtKB">
        <authorList>
            <consortium name="EnsemblPlants"/>
        </authorList>
    </citation>
    <scope>IDENTIFICATION</scope>
</reference>
<evidence type="ECO:0000313" key="1">
    <source>
        <dbReference type="EnsemblPlants" id="AVESA.00010b.r2.4CG1260140.1.CDS.1"/>
    </source>
</evidence>
<sequence length="327" mass="35436">MASISSSLVLPCLAFHRAVDRSTILYSVPEKKPIAADTDDDVLADKTILPTARGYVLAHGTTTFLYSPQSRRKIDLPPLDIDQDLLVDYNCLLPDDPAAPGCVVLLVELDAPFSWYHRIGDDGDDKQWHEHEYDIGSQPYDPDDSTLLEKSVITPIAACRGRFYFNPLDEMGVIDFSTSPDTGTGPAFGSIAAGSESESDESGSPRGTSAVFLVESEGELYMVSFLFAVTDLHTVTGANVQVMDFESSRWRGVSDLGGRAFVLSLYNFGASCEAGGEAGLRGDCVYVAYPVAKKLLVFDVKDGSMESVKLDDAPESDKAFWLLPSSC</sequence>
<keyword evidence="2" id="KW-1185">Reference proteome</keyword>
<evidence type="ECO:0000313" key="2">
    <source>
        <dbReference type="Proteomes" id="UP001732700"/>
    </source>
</evidence>
<accession>A0ACD5WP46</accession>
<organism evidence="1 2">
    <name type="scientific">Avena sativa</name>
    <name type="common">Oat</name>
    <dbReference type="NCBI Taxonomy" id="4498"/>
    <lineage>
        <taxon>Eukaryota</taxon>
        <taxon>Viridiplantae</taxon>
        <taxon>Streptophyta</taxon>
        <taxon>Embryophyta</taxon>
        <taxon>Tracheophyta</taxon>
        <taxon>Spermatophyta</taxon>
        <taxon>Magnoliopsida</taxon>
        <taxon>Liliopsida</taxon>
        <taxon>Poales</taxon>
        <taxon>Poaceae</taxon>
        <taxon>BOP clade</taxon>
        <taxon>Pooideae</taxon>
        <taxon>Poodae</taxon>
        <taxon>Poeae</taxon>
        <taxon>Poeae Chloroplast Group 1 (Aveneae type)</taxon>
        <taxon>Aveninae</taxon>
        <taxon>Avena</taxon>
    </lineage>
</organism>
<dbReference type="Proteomes" id="UP001732700">
    <property type="component" value="Chromosome 4C"/>
</dbReference>
<protein>
    <submittedName>
        <fullName evidence="1">Uncharacterized protein</fullName>
    </submittedName>
</protein>
<dbReference type="EnsemblPlants" id="AVESA.00010b.r2.4CG1260140.1">
    <property type="protein sequence ID" value="AVESA.00010b.r2.4CG1260140.1.CDS.1"/>
    <property type="gene ID" value="AVESA.00010b.r2.4CG1260140"/>
</dbReference>
<proteinExistence type="predicted"/>
<reference evidence="1" key="1">
    <citation type="submission" date="2021-05" db="EMBL/GenBank/DDBJ databases">
        <authorList>
            <person name="Scholz U."/>
            <person name="Mascher M."/>
            <person name="Fiebig A."/>
        </authorList>
    </citation>
    <scope>NUCLEOTIDE SEQUENCE [LARGE SCALE GENOMIC DNA]</scope>
</reference>
<name>A0ACD5WP46_AVESA</name>